<dbReference type="InterPro" id="IPR020449">
    <property type="entry name" value="Tscrpt_reg_AraC-type_HTH"/>
</dbReference>
<keyword evidence="2" id="KW-0238">DNA-binding</keyword>
<dbReference type="Pfam" id="PF02311">
    <property type="entry name" value="AraC_binding"/>
    <property type="match status" value="1"/>
</dbReference>
<evidence type="ECO:0000256" key="2">
    <source>
        <dbReference type="ARBA" id="ARBA00023125"/>
    </source>
</evidence>
<dbReference type="InterPro" id="IPR018060">
    <property type="entry name" value="HTH_AraC"/>
</dbReference>
<keyword evidence="3" id="KW-0804">Transcription</keyword>
<evidence type="ECO:0000313" key="5">
    <source>
        <dbReference type="EMBL" id="RJX40563.1"/>
    </source>
</evidence>
<evidence type="ECO:0000256" key="1">
    <source>
        <dbReference type="ARBA" id="ARBA00023015"/>
    </source>
</evidence>
<dbReference type="InterPro" id="IPR003313">
    <property type="entry name" value="AraC-bd"/>
</dbReference>
<dbReference type="AlphaFoldDB" id="A0A3A6PZ22"/>
<dbReference type="PROSITE" id="PS01124">
    <property type="entry name" value="HTH_ARAC_FAMILY_2"/>
    <property type="match status" value="1"/>
</dbReference>
<dbReference type="SUPFAM" id="SSF51182">
    <property type="entry name" value="RmlC-like cupins"/>
    <property type="match status" value="1"/>
</dbReference>
<proteinExistence type="predicted"/>
<dbReference type="Gene3D" id="2.60.120.10">
    <property type="entry name" value="Jelly Rolls"/>
    <property type="match status" value="1"/>
</dbReference>
<organism evidence="5 6">
    <name type="scientific">Paenibacillus pinisoli</name>
    <dbReference type="NCBI Taxonomy" id="1276110"/>
    <lineage>
        <taxon>Bacteria</taxon>
        <taxon>Bacillati</taxon>
        <taxon>Bacillota</taxon>
        <taxon>Bacilli</taxon>
        <taxon>Bacillales</taxon>
        <taxon>Paenibacillaceae</taxon>
        <taxon>Paenibacillus</taxon>
    </lineage>
</organism>
<gene>
    <name evidence="5" type="ORF">D3P09_00635</name>
</gene>
<dbReference type="InterPro" id="IPR009057">
    <property type="entry name" value="Homeodomain-like_sf"/>
</dbReference>
<keyword evidence="1" id="KW-0805">Transcription regulation</keyword>
<dbReference type="Pfam" id="PF12833">
    <property type="entry name" value="HTH_18"/>
    <property type="match status" value="1"/>
</dbReference>
<dbReference type="Proteomes" id="UP000267798">
    <property type="component" value="Unassembled WGS sequence"/>
</dbReference>
<evidence type="ECO:0000256" key="3">
    <source>
        <dbReference type="ARBA" id="ARBA00023163"/>
    </source>
</evidence>
<sequence length="286" mass="32818">MRVANSAFYSRNNCYNICRVSAMQTQMQIILPNIELHKIENEFTNIPHAHRHEYQITVPIKGSCEFHYESRQMELRAGEGLVVQPADRHCFRMSNDSGIIIVIAKDERIGQACREKGQVRRPFAPAAMLSYFQRFASRYIAMDHMDSLAVVETESLAFAELGTMLAPEGPSKPDAEVKPEKAPDWSMMQVLDYIRAHYTEQLEIDQLAAVALQSRYHFIRSFKLATGVTPYQYVLRLRIEEAKRQLRASAHTVTDISFIVGFSSPSQFYRVFMKFTGMTPESFRGM</sequence>
<dbReference type="OrthoDB" id="9816335at2"/>
<name>A0A3A6PZ22_9BACL</name>
<evidence type="ECO:0000313" key="6">
    <source>
        <dbReference type="Proteomes" id="UP000267798"/>
    </source>
</evidence>
<accession>A0A3A6PZ22</accession>
<dbReference type="PANTHER" id="PTHR46796">
    <property type="entry name" value="HTH-TYPE TRANSCRIPTIONAL ACTIVATOR RHAS-RELATED"/>
    <property type="match status" value="1"/>
</dbReference>
<dbReference type="InterPro" id="IPR050204">
    <property type="entry name" value="AraC_XylS_family_regulators"/>
</dbReference>
<dbReference type="Gene3D" id="1.10.10.60">
    <property type="entry name" value="Homeodomain-like"/>
    <property type="match status" value="2"/>
</dbReference>
<dbReference type="InterPro" id="IPR011051">
    <property type="entry name" value="RmlC_Cupin_sf"/>
</dbReference>
<protein>
    <submittedName>
        <fullName evidence="5">AraC family transcriptional regulator</fullName>
    </submittedName>
</protein>
<feature type="domain" description="HTH araC/xylS-type" evidence="4">
    <location>
        <begin position="188"/>
        <end position="286"/>
    </location>
</feature>
<reference evidence="5 6" key="1">
    <citation type="submission" date="2018-09" db="EMBL/GenBank/DDBJ databases">
        <title>Paenibacillus aracenensis nov. sp. isolated from a cave in southern Spain.</title>
        <authorList>
            <person name="Jurado V."/>
            <person name="Gutierrez-Patricio S."/>
            <person name="Gonzalez-Pimentel J.L."/>
            <person name="Miller A.Z."/>
            <person name="Laiz L."/>
            <person name="Saiz-Jimenez C."/>
        </authorList>
    </citation>
    <scope>NUCLEOTIDE SEQUENCE [LARGE SCALE GENOMIC DNA]</scope>
    <source>
        <strain evidence="5 6">JCM 19203</strain>
    </source>
</reference>
<keyword evidence="6" id="KW-1185">Reference proteome</keyword>
<dbReference type="PRINTS" id="PR00032">
    <property type="entry name" value="HTHARAC"/>
</dbReference>
<dbReference type="GO" id="GO:0003700">
    <property type="term" value="F:DNA-binding transcription factor activity"/>
    <property type="evidence" value="ECO:0007669"/>
    <property type="project" value="InterPro"/>
</dbReference>
<evidence type="ECO:0000259" key="4">
    <source>
        <dbReference type="PROSITE" id="PS01124"/>
    </source>
</evidence>
<comment type="caution">
    <text evidence="5">The sequence shown here is derived from an EMBL/GenBank/DDBJ whole genome shotgun (WGS) entry which is preliminary data.</text>
</comment>
<dbReference type="InterPro" id="IPR014710">
    <property type="entry name" value="RmlC-like_jellyroll"/>
</dbReference>
<dbReference type="SUPFAM" id="SSF46689">
    <property type="entry name" value="Homeodomain-like"/>
    <property type="match status" value="2"/>
</dbReference>
<dbReference type="EMBL" id="QXQB01000001">
    <property type="protein sequence ID" value="RJX40563.1"/>
    <property type="molecule type" value="Genomic_DNA"/>
</dbReference>
<dbReference type="SMART" id="SM00342">
    <property type="entry name" value="HTH_ARAC"/>
    <property type="match status" value="1"/>
</dbReference>
<dbReference type="GO" id="GO:0043565">
    <property type="term" value="F:sequence-specific DNA binding"/>
    <property type="evidence" value="ECO:0007669"/>
    <property type="project" value="InterPro"/>
</dbReference>